<dbReference type="InterPro" id="IPR041931">
    <property type="entry name" value="DNA_pol3_alpha_thumb_dom"/>
</dbReference>
<reference evidence="12" key="1">
    <citation type="submission" date="2016-12" db="EMBL/GenBank/DDBJ databases">
        <title>Genome sequence of Streptomyces antioxidans MUSC 164.</title>
        <authorList>
            <person name="Lee L.-H."/>
            <person name="Ser H.-L."/>
        </authorList>
    </citation>
    <scope>NUCLEOTIDE SEQUENCE [LARGE SCALE GENOMIC DNA]</scope>
    <source>
        <strain evidence="12">MUSC 164</strain>
    </source>
</reference>
<evidence type="ECO:0000256" key="3">
    <source>
        <dbReference type="ARBA" id="ARBA00022679"/>
    </source>
</evidence>
<evidence type="ECO:0000313" key="12">
    <source>
        <dbReference type="EMBL" id="OPF72346.1"/>
    </source>
</evidence>
<dbReference type="InterPro" id="IPR016195">
    <property type="entry name" value="Pol/histidinol_Pase-like"/>
</dbReference>
<dbReference type="SUPFAM" id="SSF89550">
    <property type="entry name" value="PHP domain-like"/>
    <property type="match status" value="1"/>
</dbReference>
<dbReference type="EC" id="2.7.7.7" evidence="1"/>
<dbReference type="GO" id="GO:0006260">
    <property type="term" value="P:DNA replication"/>
    <property type="evidence" value="ECO:0007669"/>
    <property type="project" value="UniProtKB-KW"/>
</dbReference>
<organism evidence="12 13">
    <name type="scientific">Streptomyces antioxidans</name>
    <dbReference type="NCBI Taxonomy" id="1507734"/>
    <lineage>
        <taxon>Bacteria</taxon>
        <taxon>Bacillati</taxon>
        <taxon>Actinomycetota</taxon>
        <taxon>Actinomycetes</taxon>
        <taxon>Kitasatosporales</taxon>
        <taxon>Streptomycetaceae</taxon>
        <taxon>Streptomyces</taxon>
    </lineage>
</organism>
<dbReference type="InterPro" id="IPR004013">
    <property type="entry name" value="PHP_dom"/>
</dbReference>
<dbReference type="OrthoDB" id="9803237at2"/>
<dbReference type="GO" id="GO:0006281">
    <property type="term" value="P:DNA repair"/>
    <property type="evidence" value="ECO:0007669"/>
    <property type="project" value="UniProtKB-KW"/>
</dbReference>
<dbReference type="PANTHER" id="PTHR32294:SF4">
    <property type="entry name" value="ERROR-PRONE DNA POLYMERASE"/>
    <property type="match status" value="1"/>
</dbReference>
<keyword evidence="8" id="KW-0234">DNA repair</keyword>
<evidence type="ECO:0000256" key="9">
    <source>
        <dbReference type="ARBA" id="ARBA00049244"/>
    </source>
</evidence>
<evidence type="ECO:0000313" key="13">
    <source>
        <dbReference type="Proteomes" id="UP000033615"/>
    </source>
</evidence>
<evidence type="ECO:0000256" key="1">
    <source>
        <dbReference type="ARBA" id="ARBA00012417"/>
    </source>
</evidence>
<dbReference type="Gene3D" id="3.20.20.140">
    <property type="entry name" value="Metal-dependent hydrolases"/>
    <property type="match status" value="1"/>
</dbReference>
<dbReference type="Pfam" id="PF14579">
    <property type="entry name" value="HHH_6"/>
    <property type="match status" value="1"/>
</dbReference>
<dbReference type="InterPro" id="IPR004805">
    <property type="entry name" value="DnaE2/DnaE/PolC"/>
</dbReference>
<dbReference type="Pfam" id="PF17657">
    <property type="entry name" value="DNA_pol3_finger"/>
    <property type="match status" value="1"/>
</dbReference>
<comment type="catalytic activity">
    <reaction evidence="9">
        <text>DNA(n) + a 2'-deoxyribonucleoside 5'-triphosphate = DNA(n+1) + diphosphate</text>
        <dbReference type="Rhea" id="RHEA:22508"/>
        <dbReference type="Rhea" id="RHEA-COMP:17339"/>
        <dbReference type="Rhea" id="RHEA-COMP:17340"/>
        <dbReference type="ChEBI" id="CHEBI:33019"/>
        <dbReference type="ChEBI" id="CHEBI:61560"/>
        <dbReference type="ChEBI" id="CHEBI:173112"/>
        <dbReference type="EC" id="2.7.7.7"/>
    </reaction>
</comment>
<dbReference type="InterPro" id="IPR029460">
    <property type="entry name" value="DNAPol_HHH"/>
</dbReference>
<dbReference type="EMBL" id="LAKD02000105">
    <property type="protein sequence ID" value="OPF72346.1"/>
    <property type="molecule type" value="Genomic_DNA"/>
</dbReference>
<keyword evidence="4" id="KW-0548">Nucleotidyltransferase</keyword>
<dbReference type="AlphaFoldDB" id="A0A1V4CWT3"/>
<keyword evidence="3" id="KW-0808">Transferase</keyword>
<evidence type="ECO:0000256" key="4">
    <source>
        <dbReference type="ARBA" id="ARBA00022695"/>
    </source>
</evidence>
<dbReference type="NCBIfam" id="TIGR00594">
    <property type="entry name" value="polc"/>
    <property type="match status" value="1"/>
</dbReference>
<evidence type="ECO:0000256" key="8">
    <source>
        <dbReference type="ARBA" id="ARBA00023204"/>
    </source>
</evidence>
<dbReference type="Pfam" id="PF02811">
    <property type="entry name" value="PHP"/>
    <property type="match status" value="1"/>
</dbReference>
<keyword evidence="7" id="KW-0239">DNA-directed DNA polymerase</keyword>
<dbReference type="SMART" id="SM00481">
    <property type="entry name" value="POLIIIAc"/>
    <property type="match status" value="1"/>
</dbReference>
<keyword evidence="6" id="KW-0227">DNA damage</keyword>
<dbReference type="GO" id="GO:0008408">
    <property type="term" value="F:3'-5' exonuclease activity"/>
    <property type="evidence" value="ECO:0007669"/>
    <property type="project" value="InterPro"/>
</dbReference>
<evidence type="ECO:0000256" key="6">
    <source>
        <dbReference type="ARBA" id="ARBA00022763"/>
    </source>
</evidence>
<dbReference type="InterPro" id="IPR011708">
    <property type="entry name" value="DNA_pol3_alpha_NTPase_dom"/>
</dbReference>
<evidence type="ECO:0000256" key="7">
    <source>
        <dbReference type="ARBA" id="ARBA00022932"/>
    </source>
</evidence>
<dbReference type="PANTHER" id="PTHR32294">
    <property type="entry name" value="DNA POLYMERASE III SUBUNIT ALPHA"/>
    <property type="match status" value="1"/>
</dbReference>
<dbReference type="Pfam" id="PF07733">
    <property type="entry name" value="DNA_pol3_alpha"/>
    <property type="match status" value="1"/>
</dbReference>
<feature type="region of interest" description="Disordered" evidence="10">
    <location>
        <begin position="1123"/>
        <end position="1149"/>
    </location>
</feature>
<dbReference type="CDD" id="cd07431">
    <property type="entry name" value="PHP_PolIIIA"/>
    <property type="match status" value="1"/>
</dbReference>
<dbReference type="CDD" id="cd04485">
    <property type="entry name" value="DnaE_OBF"/>
    <property type="match status" value="1"/>
</dbReference>
<accession>A0A1V4CWT3</accession>
<evidence type="ECO:0000256" key="2">
    <source>
        <dbReference type="ARBA" id="ARBA00022490"/>
    </source>
</evidence>
<keyword evidence="13" id="KW-1185">Reference proteome</keyword>
<dbReference type="Gene3D" id="1.10.10.1600">
    <property type="entry name" value="Bacterial DNA polymerase III alpha subunit, thumb domain"/>
    <property type="match status" value="1"/>
</dbReference>
<dbReference type="Gene3D" id="1.10.150.870">
    <property type="match status" value="1"/>
</dbReference>
<dbReference type="InterPro" id="IPR003141">
    <property type="entry name" value="Pol/His_phosphatase_N"/>
</dbReference>
<protein>
    <recommendedName>
        <fullName evidence="1">DNA-directed DNA polymerase</fullName>
        <ecNumber evidence="1">2.7.7.7</ecNumber>
    </recommendedName>
</protein>
<evidence type="ECO:0000256" key="5">
    <source>
        <dbReference type="ARBA" id="ARBA00022705"/>
    </source>
</evidence>
<sequence>MTGFAHLHVASGYSARYGAAHPEHLVQRAAERGMGALALTDRDTVAGMVRFAQACAGAGVRPIFGVDLAVAALAPPPPAQRRRTPARGGAHVVEPPLRFVLLAQNREGWARLCRITSAAHAGTRAGAHGTTGTGARTASGTAPVVPWEALREHGGPGLTVLLGPLSEPVRALSAGREDIAVRLLAPWKEIFGSGVRLETVAQKRFGTGPGSLRLAARTLALADRTRTTAVLSNAVRYADPDQHRLADVLDAARLLRPIDRRRLDSGQRWLKDERGMETVARMIAECTGAGRTGAGRTGADVRRAHRLVADTAATAAACVLDPEADLGLGRPHFPEPSLFGVGSRADGAAQLLRRRCEEGLDRRGLDRDRAALDRLEQELAVISELDYDSYFLAVGQVVADIRAAGIRVAARGSGAGSLVCHALGIATANPLDHRLLFERFLSVRRGSLPDIDIDVESARRLECYDAIFERFGEERVAVTAMPETYRARRALRDTGLALGIAPADVDRIAKSFPHLPASDITGALAELPELRQLAAEAHRYGPLWELAEGLDSLVHGMAMHPCGVVISDATLLDRLPVQPTPQGDYPMAMAAKEEIEALGNIKLDVLGVRMQSAMAHAVTEIERTTGRRIELDDPRQVPLDDVFAFKLIQESRTLGLFQLESPGQQDLLSRLQPRDQQDVIADISLFRPGPVAGGMPERYIAARHGGTPDYAHPDLEPVLADTYGVTIWHEQIIETLHVMTGCDRALAEIARRALGDKDRLPGIKDWFHGLARARGYGAAVRDEVWKTVEAFGAYGFCRAHAVAFAVPALQSAWLKAHYPAFLLAGLLEHDPGMWPKRVLVSDARRDGVPVLPVDINRSRVKHTVEGAGGERWGTRLALSAVHGISEEECARIEEGQPYGSLSDFWQRARPSRPVAEHLAEIGALNSLHDGRLTRRDLLLQIAELHRQSRGRSAGSGQLPFAAGAIGGAEPSGLPEMTGRETLSAELSTLGIDVSKHLMEHHHRLLREIGATDAAHLAGLRAGQQVLVAGVRAATQTPPIASGRRIIFVTLEDGSGLVDLAFFEDSHPACAHTVFHSGLLLVRGTVQVRGTRRTVVGTMAWDLDEIATARRDNGPEAALALLGASHPHPTPAQPGRTLANGTTGARLHPYADLQPAGTRSADLRKFGYTSPGSAG</sequence>
<dbReference type="RefSeq" id="WP_046086453.1">
    <property type="nucleotide sequence ID" value="NZ_LAKD02000105.1"/>
</dbReference>
<keyword evidence="2" id="KW-0963">Cytoplasm</keyword>
<keyword evidence="5" id="KW-0235">DNA replication</keyword>
<evidence type="ECO:0000256" key="10">
    <source>
        <dbReference type="SAM" id="MobiDB-lite"/>
    </source>
</evidence>
<dbReference type="GO" id="GO:0003887">
    <property type="term" value="F:DNA-directed DNA polymerase activity"/>
    <property type="evidence" value="ECO:0007669"/>
    <property type="project" value="UniProtKB-KW"/>
</dbReference>
<name>A0A1V4CWT3_9ACTN</name>
<gene>
    <name evidence="12" type="ORF">VT50_0231430</name>
</gene>
<dbReference type="InterPro" id="IPR040982">
    <property type="entry name" value="DNA_pol3_finger"/>
</dbReference>
<feature type="domain" description="Polymerase/histidinol phosphatase N-terminal" evidence="11">
    <location>
        <begin position="5"/>
        <end position="72"/>
    </location>
</feature>
<comment type="caution">
    <text evidence="12">The sequence shown here is derived from an EMBL/GenBank/DDBJ whole genome shotgun (WGS) entry which is preliminary data.</text>
</comment>
<proteinExistence type="predicted"/>
<dbReference type="Proteomes" id="UP000033615">
    <property type="component" value="Unassembled WGS sequence"/>
</dbReference>
<evidence type="ECO:0000259" key="11">
    <source>
        <dbReference type="SMART" id="SM00481"/>
    </source>
</evidence>